<dbReference type="Proteomes" id="UP000479710">
    <property type="component" value="Unassembled WGS sequence"/>
</dbReference>
<comment type="caution">
    <text evidence="1">The sequence shown here is derived from an EMBL/GenBank/DDBJ whole genome shotgun (WGS) entry which is preliminary data.</text>
</comment>
<protein>
    <submittedName>
        <fullName evidence="1">Uncharacterized protein</fullName>
    </submittedName>
</protein>
<dbReference type="AlphaFoldDB" id="A0A6G1ET23"/>
<dbReference type="EMBL" id="SPHZ02000003">
    <property type="protein sequence ID" value="KAF0927781.1"/>
    <property type="molecule type" value="Genomic_DNA"/>
</dbReference>
<proteinExistence type="predicted"/>
<evidence type="ECO:0000313" key="2">
    <source>
        <dbReference type="Proteomes" id="UP000479710"/>
    </source>
</evidence>
<evidence type="ECO:0000313" key="1">
    <source>
        <dbReference type="EMBL" id="KAF0927781.1"/>
    </source>
</evidence>
<gene>
    <name evidence="1" type="ORF">E2562_036201</name>
</gene>
<keyword evidence="2" id="KW-1185">Reference proteome</keyword>
<organism evidence="1 2">
    <name type="scientific">Oryza meyeriana var. granulata</name>
    <dbReference type="NCBI Taxonomy" id="110450"/>
    <lineage>
        <taxon>Eukaryota</taxon>
        <taxon>Viridiplantae</taxon>
        <taxon>Streptophyta</taxon>
        <taxon>Embryophyta</taxon>
        <taxon>Tracheophyta</taxon>
        <taxon>Spermatophyta</taxon>
        <taxon>Magnoliopsida</taxon>
        <taxon>Liliopsida</taxon>
        <taxon>Poales</taxon>
        <taxon>Poaceae</taxon>
        <taxon>BOP clade</taxon>
        <taxon>Oryzoideae</taxon>
        <taxon>Oryzeae</taxon>
        <taxon>Oryzinae</taxon>
        <taxon>Oryza</taxon>
        <taxon>Oryza meyeriana</taxon>
    </lineage>
</organism>
<name>A0A6G1ET23_9ORYZ</name>
<reference evidence="1 2" key="1">
    <citation type="submission" date="2019-11" db="EMBL/GenBank/DDBJ databases">
        <title>Whole genome sequence of Oryza granulata.</title>
        <authorList>
            <person name="Li W."/>
        </authorList>
    </citation>
    <scope>NUCLEOTIDE SEQUENCE [LARGE SCALE GENOMIC DNA]</scope>
    <source>
        <strain evidence="2">cv. Menghai</strain>
        <tissue evidence="1">Leaf</tissue>
    </source>
</reference>
<accession>A0A6G1ET23</accession>
<sequence>MFLDTALVGGFTTTAWTEFARCTPTAACIGRENKLHDLRNVLADGKNYTGLCCRRRRRLPSSVGLPLQSARRHSNDM</sequence>